<organism evidence="1 2">
    <name type="scientific">Gossypium arboreum</name>
    <name type="common">Tree cotton</name>
    <name type="synonym">Gossypium nanking</name>
    <dbReference type="NCBI Taxonomy" id="29729"/>
    <lineage>
        <taxon>Eukaryota</taxon>
        <taxon>Viridiplantae</taxon>
        <taxon>Streptophyta</taxon>
        <taxon>Embryophyta</taxon>
        <taxon>Tracheophyta</taxon>
        <taxon>Spermatophyta</taxon>
        <taxon>Magnoliopsida</taxon>
        <taxon>eudicotyledons</taxon>
        <taxon>Gunneridae</taxon>
        <taxon>Pentapetalae</taxon>
        <taxon>rosids</taxon>
        <taxon>malvids</taxon>
        <taxon>Malvales</taxon>
        <taxon>Malvaceae</taxon>
        <taxon>Malvoideae</taxon>
        <taxon>Gossypium</taxon>
    </lineage>
</organism>
<proteinExistence type="predicted"/>
<evidence type="ECO:0000313" key="2">
    <source>
        <dbReference type="Proteomes" id="UP000032142"/>
    </source>
</evidence>
<dbReference type="AlphaFoldDB" id="A0A0B0NSI5"/>
<keyword evidence="2" id="KW-1185">Reference proteome</keyword>
<dbReference type="Proteomes" id="UP000032142">
    <property type="component" value="Unassembled WGS sequence"/>
</dbReference>
<accession>A0A0B0NSI5</accession>
<evidence type="ECO:0000313" key="1">
    <source>
        <dbReference type="EMBL" id="KHG14754.1"/>
    </source>
</evidence>
<dbReference type="EMBL" id="KN402222">
    <property type="protein sequence ID" value="KHG14754.1"/>
    <property type="molecule type" value="Genomic_DNA"/>
</dbReference>
<gene>
    <name evidence="1" type="ORF">F383_17347</name>
</gene>
<protein>
    <submittedName>
        <fullName evidence="1">Uncharacterized protein</fullName>
    </submittedName>
</protein>
<sequence length="28" mass="3293">MIVVQCTEIIKYRGLIRIVQRDNFTVAL</sequence>
<name>A0A0B0NSI5_GOSAR</name>
<reference evidence="2" key="1">
    <citation type="submission" date="2014-09" db="EMBL/GenBank/DDBJ databases">
        <authorList>
            <person name="Mudge J."/>
            <person name="Ramaraj T."/>
            <person name="Lindquist I.E."/>
            <person name="Bharti A.K."/>
            <person name="Sundararajan A."/>
            <person name="Cameron C.T."/>
            <person name="Woodward J.E."/>
            <person name="May G.D."/>
            <person name="Brubaker C."/>
            <person name="Broadhvest J."/>
            <person name="Wilkins T.A."/>
        </authorList>
    </citation>
    <scope>NUCLEOTIDE SEQUENCE</scope>
    <source>
        <strain evidence="2">cv. AKA8401</strain>
    </source>
</reference>